<organism evidence="2 3">
    <name type="scientific">Prorocentrum cordatum</name>
    <dbReference type="NCBI Taxonomy" id="2364126"/>
    <lineage>
        <taxon>Eukaryota</taxon>
        <taxon>Sar</taxon>
        <taxon>Alveolata</taxon>
        <taxon>Dinophyceae</taxon>
        <taxon>Prorocentrales</taxon>
        <taxon>Prorocentraceae</taxon>
        <taxon>Prorocentrum</taxon>
    </lineage>
</organism>
<accession>A0ABN9V937</accession>
<keyword evidence="3" id="KW-1185">Reference proteome</keyword>
<evidence type="ECO:0000256" key="1">
    <source>
        <dbReference type="SAM" id="MobiDB-lite"/>
    </source>
</evidence>
<dbReference type="Proteomes" id="UP001189429">
    <property type="component" value="Unassembled WGS sequence"/>
</dbReference>
<protein>
    <submittedName>
        <fullName evidence="2">Uncharacterized protein</fullName>
    </submittedName>
</protein>
<evidence type="ECO:0000313" key="3">
    <source>
        <dbReference type="Proteomes" id="UP001189429"/>
    </source>
</evidence>
<gene>
    <name evidence="2" type="ORF">PCOR1329_LOCUS55814</name>
</gene>
<feature type="region of interest" description="Disordered" evidence="1">
    <location>
        <begin position="1"/>
        <end position="54"/>
    </location>
</feature>
<sequence>GSARLEVTGFAESRPEEQQDASPGVDPGSRAAVTRKSRHEAGTGAVGKAPTPLD</sequence>
<name>A0ABN9V937_9DINO</name>
<feature type="non-terminal residue" evidence="2">
    <location>
        <position position="1"/>
    </location>
</feature>
<evidence type="ECO:0000313" key="2">
    <source>
        <dbReference type="EMBL" id="CAK0869472.1"/>
    </source>
</evidence>
<proteinExistence type="predicted"/>
<reference evidence="2" key="1">
    <citation type="submission" date="2023-10" db="EMBL/GenBank/DDBJ databases">
        <authorList>
            <person name="Chen Y."/>
            <person name="Shah S."/>
            <person name="Dougan E. K."/>
            <person name="Thang M."/>
            <person name="Chan C."/>
        </authorList>
    </citation>
    <scope>NUCLEOTIDE SEQUENCE [LARGE SCALE GENOMIC DNA]</scope>
</reference>
<dbReference type="EMBL" id="CAUYUJ010016851">
    <property type="protein sequence ID" value="CAK0869472.1"/>
    <property type="molecule type" value="Genomic_DNA"/>
</dbReference>
<comment type="caution">
    <text evidence="2">The sequence shown here is derived from an EMBL/GenBank/DDBJ whole genome shotgun (WGS) entry which is preliminary data.</text>
</comment>